<comment type="caution">
    <text evidence="2">The sequence shown here is derived from an EMBL/GenBank/DDBJ whole genome shotgun (WGS) entry which is preliminary data.</text>
</comment>
<protein>
    <recommendedName>
        <fullName evidence="1">Gal80p-like C-terminal domain-containing protein</fullName>
    </recommendedName>
</protein>
<dbReference type="Pfam" id="PF22685">
    <property type="entry name" value="Gal80p_C-like"/>
    <property type="match status" value="1"/>
</dbReference>
<dbReference type="OrthoDB" id="446809at2759"/>
<gene>
    <name evidence="2" type="ORF">IMSHALPRED_007875</name>
</gene>
<evidence type="ECO:0000313" key="2">
    <source>
        <dbReference type="EMBL" id="CAF9929307.1"/>
    </source>
</evidence>
<dbReference type="Proteomes" id="UP000664534">
    <property type="component" value="Unassembled WGS sequence"/>
</dbReference>
<name>A0A8H3FQH6_9LECA</name>
<sequence>MLKVKSMIEHENKIGKVLGSSVITAGGTRTRDMMVEGRKYFNQKNVRGNVITIGFSHMIDFVMLVLSELSDFRSQLSIQRHQVPIVGSDGTVLEVVATDVADHVMPQGSLSSGAPLSIIFRRGPPFKNTPGLIWSIYGEKGEIMITATGPALQANDDGTSITVHTFDLEVMKIIARDQHLLIERRRSFQILDTQCYGIDTSSRCTKVLRRFEGGNI</sequence>
<dbReference type="EMBL" id="CAJPDT010000053">
    <property type="protein sequence ID" value="CAF9929307.1"/>
    <property type="molecule type" value="Genomic_DNA"/>
</dbReference>
<reference evidence="2" key="1">
    <citation type="submission" date="2021-03" db="EMBL/GenBank/DDBJ databases">
        <authorList>
            <person name="Tagirdzhanova G."/>
        </authorList>
    </citation>
    <scope>NUCLEOTIDE SEQUENCE</scope>
</reference>
<keyword evidence="3" id="KW-1185">Reference proteome</keyword>
<proteinExistence type="predicted"/>
<dbReference type="SUPFAM" id="SSF55347">
    <property type="entry name" value="Glyceraldehyde-3-phosphate dehydrogenase-like, C-terminal domain"/>
    <property type="match status" value="1"/>
</dbReference>
<evidence type="ECO:0000259" key="1">
    <source>
        <dbReference type="Pfam" id="PF22685"/>
    </source>
</evidence>
<dbReference type="Gene3D" id="3.30.360.10">
    <property type="entry name" value="Dihydrodipicolinate Reductase, domain 2"/>
    <property type="match status" value="1"/>
</dbReference>
<organism evidence="2 3">
    <name type="scientific">Imshaugia aleurites</name>
    <dbReference type="NCBI Taxonomy" id="172621"/>
    <lineage>
        <taxon>Eukaryota</taxon>
        <taxon>Fungi</taxon>
        <taxon>Dikarya</taxon>
        <taxon>Ascomycota</taxon>
        <taxon>Pezizomycotina</taxon>
        <taxon>Lecanoromycetes</taxon>
        <taxon>OSLEUM clade</taxon>
        <taxon>Lecanoromycetidae</taxon>
        <taxon>Lecanorales</taxon>
        <taxon>Lecanorineae</taxon>
        <taxon>Parmeliaceae</taxon>
        <taxon>Imshaugia</taxon>
    </lineage>
</organism>
<accession>A0A8H3FQH6</accession>
<evidence type="ECO:0000313" key="3">
    <source>
        <dbReference type="Proteomes" id="UP000664534"/>
    </source>
</evidence>
<dbReference type="InterPro" id="IPR055080">
    <property type="entry name" value="Gal80p-like_C"/>
</dbReference>
<dbReference type="AlphaFoldDB" id="A0A8H3FQH6"/>
<feature type="domain" description="Gal80p-like C-terminal" evidence="1">
    <location>
        <begin position="1"/>
        <end position="146"/>
    </location>
</feature>